<dbReference type="RefSeq" id="WP_101311537.1">
    <property type="nucleotide sequence ID" value="NZ_MVDE01000046.1"/>
</dbReference>
<evidence type="ECO:0000313" key="2">
    <source>
        <dbReference type="EMBL" id="PKQ61385.1"/>
    </source>
</evidence>
<keyword evidence="1" id="KW-0812">Transmembrane</keyword>
<keyword evidence="3" id="KW-1185">Reference proteome</keyword>
<comment type="caution">
    <text evidence="2">The sequence shown here is derived from an EMBL/GenBank/DDBJ whole genome shotgun (WGS) entry which is preliminary data.</text>
</comment>
<evidence type="ECO:0000313" key="3">
    <source>
        <dbReference type="Proteomes" id="UP000233618"/>
    </source>
</evidence>
<dbReference type="EMBL" id="MVDE01000046">
    <property type="protein sequence ID" value="PKQ61385.1"/>
    <property type="molecule type" value="Genomic_DNA"/>
</dbReference>
<sequence length="268" mass="30727">MNNMPRKIKFSTILNILKKKPIPMLFGFLFALIPIFLVIVLSIVFSSFGNDAPEIDYELINSQGKETTAEITDIETQYNVTINGVHPTIISYKYSENGKEIESKYKVLEERKIENLEIGDDIEIKELNGNSIVKDLKPYGFSIWFFLIIPIPFLIIGLPFLIYSILYLKKELKLYKFGKVSKGKIVSMMLKSGLPVFNFGQGIIVHYEYETRSGNKIIGESFTTDYSIMSDKKNGDFVPVFVSVENEEKSCIVPKLQSLRNNWNIDFE</sequence>
<keyword evidence="1" id="KW-1133">Transmembrane helix</keyword>
<name>A0A2N3HTJ7_9BACT</name>
<organism evidence="2 3">
    <name type="scientific">Labilibaculum manganireducens</name>
    <dbReference type="NCBI Taxonomy" id="1940525"/>
    <lineage>
        <taxon>Bacteria</taxon>
        <taxon>Pseudomonadati</taxon>
        <taxon>Bacteroidota</taxon>
        <taxon>Bacteroidia</taxon>
        <taxon>Marinilabiliales</taxon>
        <taxon>Marinifilaceae</taxon>
        <taxon>Labilibaculum</taxon>
    </lineage>
</organism>
<feature type="transmembrane region" description="Helical" evidence="1">
    <location>
        <begin position="21"/>
        <end position="45"/>
    </location>
</feature>
<reference evidence="2 3" key="1">
    <citation type="journal article" date="2017" name="Front. Microbiol.">
        <title>Labilibaculum manganireducens gen. nov., sp. nov. and Labilibaculum filiforme sp. nov., Novel Bacteroidetes Isolated from Subsurface Sediments of the Baltic Sea.</title>
        <authorList>
            <person name="Vandieken V."/>
            <person name="Marshall I.P."/>
            <person name="Niemann H."/>
            <person name="Engelen B."/>
            <person name="Cypionka H."/>
        </authorList>
    </citation>
    <scope>NUCLEOTIDE SEQUENCE [LARGE SCALE GENOMIC DNA]</scope>
    <source>
        <strain evidence="2 3">59.10-2M</strain>
    </source>
</reference>
<dbReference type="Proteomes" id="UP000233618">
    <property type="component" value="Unassembled WGS sequence"/>
</dbReference>
<proteinExistence type="predicted"/>
<evidence type="ECO:0008006" key="4">
    <source>
        <dbReference type="Google" id="ProtNLM"/>
    </source>
</evidence>
<dbReference type="AlphaFoldDB" id="A0A2N3HTJ7"/>
<gene>
    <name evidence="2" type="ORF">BZG01_19550</name>
</gene>
<accession>A0A2N3HTJ7</accession>
<evidence type="ECO:0000256" key="1">
    <source>
        <dbReference type="SAM" id="Phobius"/>
    </source>
</evidence>
<protein>
    <recommendedName>
        <fullName evidence="4">DUF3592 domain-containing protein</fullName>
    </recommendedName>
</protein>
<keyword evidence="1" id="KW-0472">Membrane</keyword>
<feature type="transmembrane region" description="Helical" evidence="1">
    <location>
        <begin position="143"/>
        <end position="168"/>
    </location>
</feature>